<accession>A0A6C0RIB0</accession>
<sequence length="187" mass="19937">MKYRISILIFFILSSFANYGLASDKEAEHKASVIIPDVALLSLKVEGNSNVEFQSAAPTTAGEKIDLQSKQESNIWLNYSSIVTSNQKRKITATVVGDIPNGISIKLKVGENIGAGIGELGLSNGSIVLSNSPVDIISGIGSCYTGVGVQNGHPLSYNLEIDENSFYSNSEKGETSVSVIYTLTDDN</sequence>
<evidence type="ECO:0000313" key="3">
    <source>
        <dbReference type="Proteomes" id="UP000474630"/>
    </source>
</evidence>
<keyword evidence="1" id="KW-0732">Signal</keyword>
<name>A0A6C0RIB0_9BACT</name>
<evidence type="ECO:0000313" key="2">
    <source>
        <dbReference type="EMBL" id="QIA09786.1"/>
    </source>
</evidence>
<protein>
    <recommendedName>
        <fullName evidence="4">DUF4402 domain-containing protein</fullName>
    </recommendedName>
</protein>
<dbReference type="RefSeq" id="WP_163348755.1">
    <property type="nucleotide sequence ID" value="NZ_CP048409.1"/>
</dbReference>
<keyword evidence="3" id="KW-1185">Reference proteome</keyword>
<feature type="chain" id="PRO_5025676660" description="DUF4402 domain-containing protein" evidence="1">
    <location>
        <begin position="23"/>
        <end position="187"/>
    </location>
</feature>
<gene>
    <name evidence="2" type="ORF">G0Q07_19675</name>
</gene>
<dbReference type="AlphaFoldDB" id="A0A6C0RIB0"/>
<dbReference type="EMBL" id="CP048409">
    <property type="protein sequence ID" value="QIA09786.1"/>
    <property type="molecule type" value="Genomic_DNA"/>
</dbReference>
<organism evidence="2 3">
    <name type="scientific">Draconibacterium halophilum</name>
    <dbReference type="NCBI Taxonomy" id="2706887"/>
    <lineage>
        <taxon>Bacteria</taxon>
        <taxon>Pseudomonadati</taxon>
        <taxon>Bacteroidota</taxon>
        <taxon>Bacteroidia</taxon>
        <taxon>Marinilabiliales</taxon>
        <taxon>Prolixibacteraceae</taxon>
        <taxon>Draconibacterium</taxon>
    </lineage>
</organism>
<evidence type="ECO:0000256" key="1">
    <source>
        <dbReference type="SAM" id="SignalP"/>
    </source>
</evidence>
<dbReference type="Proteomes" id="UP000474630">
    <property type="component" value="Chromosome"/>
</dbReference>
<proteinExistence type="predicted"/>
<dbReference type="KEGG" id="drc:G0Q07_19675"/>
<feature type="signal peptide" evidence="1">
    <location>
        <begin position="1"/>
        <end position="22"/>
    </location>
</feature>
<reference evidence="2 3" key="1">
    <citation type="submission" date="2020-02" db="EMBL/GenBank/DDBJ databases">
        <title>Genome sequencing for Draconibacterium sp. strain M1.</title>
        <authorList>
            <person name="Park S.-J."/>
        </authorList>
    </citation>
    <scope>NUCLEOTIDE SEQUENCE [LARGE SCALE GENOMIC DNA]</scope>
    <source>
        <strain evidence="2 3">M1</strain>
    </source>
</reference>
<evidence type="ECO:0008006" key="4">
    <source>
        <dbReference type="Google" id="ProtNLM"/>
    </source>
</evidence>